<sequence>MCERLKLLIPLFKRYELDEIACSMGHEVIRLPPYHCQYNPIELIWAQVKSEVAKKKITLLKWWTLKDLQTRRWIRYQKVTGRNVLNMLRRFKTKITKRKY</sequence>
<gene>
    <name evidence="1" type="ORF">g.182765</name>
</gene>
<dbReference type="EMBL" id="GGMS01004486">
    <property type="protein sequence ID" value="MBY73689.1"/>
    <property type="molecule type" value="Transcribed_RNA"/>
</dbReference>
<proteinExistence type="predicted"/>
<dbReference type="OrthoDB" id="6618660at2759"/>
<evidence type="ECO:0000313" key="1">
    <source>
        <dbReference type="EMBL" id="MBY73689.1"/>
    </source>
</evidence>
<reference evidence="1" key="1">
    <citation type="submission" date="2018-04" db="EMBL/GenBank/DDBJ databases">
        <title>Transcriptome assembly of Sipha flava.</title>
        <authorList>
            <person name="Scully E.D."/>
            <person name="Geib S.M."/>
            <person name="Palmer N.A."/>
            <person name="Koch K."/>
            <person name="Bradshaw J."/>
            <person name="Heng-Moss T."/>
            <person name="Sarath G."/>
        </authorList>
    </citation>
    <scope>NUCLEOTIDE SEQUENCE</scope>
</reference>
<name>A0A2S2Q7H4_9HEMI</name>
<evidence type="ECO:0008006" key="2">
    <source>
        <dbReference type="Google" id="ProtNLM"/>
    </source>
</evidence>
<dbReference type="AlphaFoldDB" id="A0A2S2Q7H4"/>
<dbReference type="PANTHER" id="PTHR33939:SF1">
    <property type="entry name" value="DUF4371 DOMAIN-CONTAINING PROTEIN"/>
    <property type="match status" value="1"/>
</dbReference>
<organism evidence="1">
    <name type="scientific">Sipha flava</name>
    <name type="common">yellow sugarcane aphid</name>
    <dbReference type="NCBI Taxonomy" id="143950"/>
    <lineage>
        <taxon>Eukaryota</taxon>
        <taxon>Metazoa</taxon>
        <taxon>Ecdysozoa</taxon>
        <taxon>Arthropoda</taxon>
        <taxon>Hexapoda</taxon>
        <taxon>Insecta</taxon>
        <taxon>Pterygota</taxon>
        <taxon>Neoptera</taxon>
        <taxon>Paraneoptera</taxon>
        <taxon>Hemiptera</taxon>
        <taxon>Sternorrhyncha</taxon>
        <taxon>Aphidomorpha</taxon>
        <taxon>Aphidoidea</taxon>
        <taxon>Aphididae</taxon>
        <taxon>Sipha</taxon>
    </lineage>
</organism>
<dbReference type="InterPro" id="IPR036397">
    <property type="entry name" value="RNaseH_sf"/>
</dbReference>
<dbReference type="PANTHER" id="PTHR33939">
    <property type="entry name" value="PROTEIN CBG22215"/>
    <property type="match status" value="1"/>
</dbReference>
<accession>A0A2S2Q7H4</accession>
<dbReference type="Gene3D" id="3.30.420.10">
    <property type="entry name" value="Ribonuclease H-like superfamily/Ribonuclease H"/>
    <property type="match status" value="1"/>
</dbReference>
<dbReference type="GO" id="GO:0003676">
    <property type="term" value="F:nucleic acid binding"/>
    <property type="evidence" value="ECO:0007669"/>
    <property type="project" value="InterPro"/>
</dbReference>
<protein>
    <recommendedName>
        <fullName evidence="2">Tc1-like transposase DDE domain-containing protein</fullName>
    </recommendedName>
</protein>